<gene>
    <name evidence="3" type="ORF">PtA15_6A730</name>
</gene>
<reference evidence="3" key="1">
    <citation type="submission" date="2022-10" db="EMBL/GenBank/DDBJ databases">
        <title>Puccinia triticina Genome sequencing and assembly.</title>
        <authorList>
            <person name="Li C."/>
        </authorList>
    </citation>
    <scope>NUCLEOTIDE SEQUENCE</scope>
    <source>
        <strain evidence="3">Pt15</strain>
    </source>
</reference>
<dbReference type="PROSITE" id="PS00636">
    <property type="entry name" value="DNAJ_1"/>
    <property type="match status" value="1"/>
</dbReference>
<dbReference type="EMBL" id="CP110426">
    <property type="protein sequence ID" value="WAQ86100.1"/>
    <property type="molecule type" value="Genomic_DNA"/>
</dbReference>
<feature type="region of interest" description="Disordered" evidence="1">
    <location>
        <begin position="600"/>
        <end position="626"/>
    </location>
</feature>
<dbReference type="GeneID" id="77811362"/>
<dbReference type="PANTHER" id="PTHR43948:SF10">
    <property type="entry name" value="MRJ, ISOFORM E"/>
    <property type="match status" value="1"/>
</dbReference>
<evidence type="ECO:0000313" key="3">
    <source>
        <dbReference type="EMBL" id="WAQ86100.1"/>
    </source>
</evidence>
<feature type="region of interest" description="Disordered" evidence="1">
    <location>
        <begin position="430"/>
        <end position="452"/>
    </location>
</feature>
<sequence length="626" mass="68239">MTSSHQPRTYYTLLDIPQDASPKEIEKAYKRQALIHHPDRNPNDSQTQSTNKFQKLAEAYEVLRDPAKRRKYDLKVASTIALHSSATDYPPRPASQQSNTRPANHQPKRSSTFDLFAYPGEAPRHVPPPSRRPPSVVPAGPPRSAAPSVHDPIAQARPAPQGPTCSTTAPFHPGHARDMSSSAPDPYLTFERAWGQSLDGLVDGLGAREPARRAAARKSHTEPILLDPACPVHRSATVRSADAADHPGRAPRPGRPRSAGGPPEMWCASPTADDRAYGPPSRRASHAFLHPPPPHDPPRLFRYPSPGPPRRPSIPAPRPADAPRHHRPRAATLVPEYPPGPSGPKQNGLGSAFKEVIIRFERQHDGSTSLSRERLEATVQANDEPRPPAFSTRLGCPGWIVPAAKERRDEYLSGGGCGRQEDADCVEDPRVGEARGPVDAPPTTTHNQDRTEKKMRAGLGRALRLRGPSFQPSRRGYVGQLITPSSSEISVPRERTAYEYKALDEPDPQLDGLGYPRVPSYSRQWRNAYAKWDDPQERCNLDEPLHAEEEMMGIWAPDVHRISVSSALVNLAVAFTGLGLVLATAASLAPSSPVVPRTFPFDGLTKELGGPGQGVKQASPSAEESD</sequence>
<dbReference type="RefSeq" id="XP_053021655.1">
    <property type="nucleotide sequence ID" value="XM_053170467.1"/>
</dbReference>
<dbReference type="InterPro" id="IPR001623">
    <property type="entry name" value="DnaJ_domain"/>
</dbReference>
<dbReference type="InterPro" id="IPR008699">
    <property type="entry name" value="NDUFB8"/>
</dbReference>
<evidence type="ECO:0000259" key="2">
    <source>
        <dbReference type="PROSITE" id="PS50076"/>
    </source>
</evidence>
<accession>A0ABY7CN10</accession>
<dbReference type="Gene3D" id="1.10.287.110">
    <property type="entry name" value="DnaJ domain"/>
    <property type="match status" value="1"/>
</dbReference>
<feature type="compositionally biased region" description="Polar residues" evidence="1">
    <location>
        <begin position="616"/>
        <end position="626"/>
    </location>
</feature>
<feature type="compositionally biased region" description="Polar residues" evidence="1">
    <location>
        <begin position="94"/>
        <end position="113"/>
    </location>
</feature>
<feature type="region of interest" description="Disordered" evidence="1">
    <location>
        <begin position="212"/>
        <end position="231"/>
    </location>
</feature>
<evidence type="ECO:0000313" key="4">
    <source>
        <dbReference type="Proteomes" id="UP001164743"/>
    </source>
</evidence>
<dbReference type="InterPro" id="IPR018253">
    <property type="entry name" value="DnaJ_domain_CS"/>
</dbReference>
<dbReference type="Pfam" id="PF05821">
    <property type="entry name" value="NDUF_B8"/>
    <property type="match status" value="1"/>
</dbReference>
<dbReference type="SUPFAM" id="SSF46565">
    <property type="entry name" value="Chaperone J-domain"/>
    <property type="match status" value="1"/>
</dbReference>
<name>A0ABY7CN10_9BASI</name>
<dbReference type="SMART" id="SM00271">
    <property type="entry name" value="DnaJ"/>
    <property type="match status" value="1"/>
</dbReference>
<evidence type="ECO:0000256" key="1">
    <source>
        <dbReference type="SAM" id="MobiDB-lite"/>
    </source>
</evidence>
<dbReference type="InterPro" id="IPR036869">
    <property type="entry name" value="J_dom_sf"/>
</dbReference>
<feature type="domain" description="J" evidence="2">
    <location>
        <begin position="9"/>
        <end position="76"/>
    </location>
</feature>
<dbReference type="PANTHER" id="PTHR43948">
    <property type="entry name" value="DNAJ HOMOLOG SUBFAMILY B"/>
    <property type="match status" value="1"/>
</dbReference>
<dbReference type="Pfam" id="PF00226">
    <property type="entry name" value="DnaJ"/>
    <property type="match status" value="1"/>
</dbReference>
<feature type="compositionally biased region" description="Pro residues" evidence="1">
    <location>
        <begin position="305"/>
        <end position="320"/>
    </location>
</feature>
<dbReference type="PRINTS" id="PR00625">
    <property type="entry name" value="JDOMAIN"/>
</dbReference>
<keyword evidence="4" id="KW-1185">Reference proteome</keyword>
<organism evidence="3 4">
    <name type="scientific">Puccinia triticina</name>
    <dbReference type="NCBI Taxonomy" id="208348"/>
    <lineage>
        <taxon>Eukaryota</taxon>
        <taxon>Fungi</taxon>
        <taxon>Dikarya</taxon>
        <taxon>Basidiomycota</taxon>
        <taxon>Pucciniomycotina</taxon>
        <taxon>Pucciniomycetes</taxon>
        <taxon>Pucciniales</taxon>
        <taxon>Pucciniaceae</taxon>
        <taxon>Puccinia</taxon>
    </lineage>
</organism>
<dbReference type="Proteomes" id="UP001164743">
    <property type="component" value="Chromosome 6A"/>
</dbReference>
<feature type="compositionally biased region" description="Pro residues" evidence="1">
    <location>
        <begin position="125"/>
        <end position="141"/>
    </location>
</feature>
<dbReference type="PROSITE" id="PS50076">
    <property type="entry name" value="DNAJ_2"/>
    <property type="match status" value="1"/>
</dbReference>
<dbReference type="CDD" id="cd06257">
    <property type="entry name" value="DnaJ"/>
    <property type="match status" value="1"/>
</dbReference>
<feature type="region of interest" description="Disordered" evidence="1">
    <location>
        <begin position="237"/>
        <end position="349"/>
    </location>
</feature>
<feature type="region of interest" description="Disordered" evidence="1">
    <location>
        <begin position="81"/>
        <end position="184"/>
    </location>
</feature>
<protein>
    <recommendedName>
        <fullName evidence="2">J domain-containing protein</fullName>
    </recommendedName>
</protein>
<proteinExistence type="predicted"/>